<dbReference type="Proteomes" id="UP001232148">
    <property type="component" value="Unassembled WGS sequence"/>
</dbReference>
<protein>
    <submittedName>
        <fullName evidence="2">Uncharacterized protein</fullName>
    </submittedName>
</protein>
<sequence length="156" mass="17060">MRGYLFFFFLATAAARTVTGGDPKTGPFCCNQGTPDPSGTCKAMGLNSYALIFSFKMVTRMGVTTGLCPNIRSDATSRDLLRILKTLLTWGLTLPGILSLDLLDARHDYNDLKGLGRAGHVGTGWVKLSQDGGRGASGKDWRPLQRSMRRHNHTIR</sequence>
<proteinExistence type="predicted"/>
<keyword evidence="3" id="KW-1185">Reference proteome</keyword>
<dbReference type="InterPro" id="IPR045634">
    <property type="entry name" value="DUF6413"/>
</dbReference>
<gene>
    <name evidence="2" type="ORF">LX32DRAFT_47199</name>
</gene>
<dbReference type="Pfam" id="PF19951">
    <property type="entry name" value="DUF6413"/>
    <property type="match status" value="1"/>
</dbReference>
<feature type="signal peptide" evidence="1">
    <location>
        <begin position="1"/>
        <end position="20"/>
    </location>
</feature>
<comment type="caution">
    <text evidence="2">The sequence shown here is derived from an EMBL/GenBank/DDBJ whole genome shotgun (WGS) entry which is preliminary data.</text>
</comment>
<evidence type="ECO:0000313" key="3">
    <source>
        <dbReference type="Proteomes" id="UP001232148"/>
    </source>
</evidence>
<evidence type="ECO:0000256" key="1">
    <source>
        <dbReference type="SAM" id="SignalP"/>
    </source>
</evidence>
<evidence type="ECO:0000313" key="2">
    <source>
        <dbReference type="EMBL" id="KAK2025791.1"/>
    </source>
</evidence>
<feature type="chain" id="PRO_5041969236" evidence="1">
    <location>
        <begin position="21"/>
        <end position="156"/>
    </location>
</feature>
<name>A0AAD9HCD5_9PEZI</name>
<dbReference type="AlphaFoldDB" id="A0AAD9HCD5"/>
<reference evidence="2" key="1">
    <citation type="submission" date="2021-06" db="EMBL/GenBank/DDBJ databases">
        <title>Comparative genomics, transcriptomics and evolutionary studies reveal genomic signatures of adaptation to plant cell wall in hemibiotrophic fungi.</title>
        <authorList>
            <consortium name="DOE Joint Genome Institute"/>
            <person name="Baroncelli R."/>
            <person name="Diaz J.F."/>
            <person name="Benocci T."/>
            <person name="Peng M."/>
            <person name="Battaglia E."/>
            <person name="Haridas S."/>
            <person name="Andreopoulos W."/>
            <person name="Labutti K."/>
            <person name="Pangilinan J."/>
            <person name="Floch G.L."/>
            <person name="Makela M.R."/>
            <person name="Henrissat B."/>
            <person name="Grigoriev I.V."/>
            <person name="Crouch J.A."/>
            <person name="De Vries R.P."/>
            <person name="Sukno S.A."/>
            <person name="Thon M.R."/>
        </authorList>
    </citation>
    <scope>NUCLEOTIDE SEQUENCE</scope>
    <source>
        <strain evidence="2">MAFF235873</strain>
    </source>
</reference>
<dbReference type="EMBL" id="MU842929">
    <property type="protein sequence ID" value="KAK2025791.1"/>
    <property type="molecule type" value="Genomic_DNA"/>
</dbReference>
<accession>A0AAD9HCD5</accession>
<keyword evidence="1" id="KW-0732">Signal</keyword>
<organism evidence="2 3">
    <name type="scientific">Colletotrichum zoysiae</name>
    <dbReference type="NCBI Taxonomy" id="1216348"/>
    <lineage>
        <taxon>Eukaryota</taxon>
        <taxon>Fungi</taxon>
        <taxon>Dikarya</taxon>
        <taxon>Ascomycota</taxon>
        <taxon>Pezizomycotina</taxon>
        <taxon>Sordariomycetes</taxon>
        <taxon>Hypocreomycetidae</taxon>
        <taxon>Glomerellales</taxon>
        <taxon>Glomerellaceae</taxon>
        <taxon>Colletotrichum</taxon>
        <taxon>Colletotrichum graminicola species complex</taxon>
    </lineage>
</organism>